<dbReference type="AlphaFoldDB" id="A0AAV8WTJ5"/>
<evidence type="ECO:0000313" key="3">
    <source>
        <dbReference type="EMBL" id="KAJ8929776.1"/>
    </source>
</evidence>
<comment type="caution">
    <text evidence="3">The sequence shown here is derived from an EMBL/GenBank/DDBJ whole genome shotgun (WGS) entry which is preliminary data.</text>
</comment>
<gene>
    <name evidence="3" type="ORF">NQ314_017513</name>
</gene>
<reference evidence="3" key="1">
    <citation type="journal article" date="2023" name="Insect Mol. Biol.">
        <title>Genome sequencing provides insights into the evolution of gene families encoding plant cell wall-degrading enzymes in longhorned beetles.</title>
        <authorList>
            <person name="Shin N.R."/>
            <person name="Okamura Y."/>
            <person name="Kirsch R."/>
            <person name="Pauchet Y."/>
        </authorList>
    </citation>
    <scope>NUCLEOTIDE SEQUENCE</scope>
    <source>
        <strain evidence="3">RBIC_L_NR</strain>
    </source>
</reference>
<evidence type="ECO:0000259" key="2">
    <source>
        <dbReference type="Pfam" id="PF23070"/>
    </source>
</evidence>
<proteinExistence type="predicted"/>
<sequence>MTRFKYILSSVITSFILIISAPSLNKCRFPFWAANYNHWHTLDYSTTYSFHHRNSTLRITNSSGLEMKVVCVQLKHSTRDENSVVLVTHFTMGW</sequence>
<keyword evidence="4" id="KW-1185">Reference proteome</keyword>
<dbReference type="Pfam" id="PF23070">
    <property type="entry name" value="DUF7043"/>
    <property type="match status" value="1"/>
</dbReference>
<keyword evidence="1" id="KW-0812">Transmembrane</keyword>
<keyword evidence="1" id="KW-0472">Membrane</keyword>
<evidence type="ECO:0000256" key="1">
    <source>
        <dbReference type="SAM" id="Phobius"/>
    </source>
</evidence>
<dbReference type="EMBL" id="JANEYF010004887">
    <property type="protein sequence ID" value="KAJ8929776.1"/>
    <property type="molecule type" value="Genomic_DNA"/>
</dbReference>
<feature type="transmembrane region" description="Helical" evidence="1">
    <location>
        <begin position="6"/>
        <end position="24"/>
    </location>
</feature>
<dbReference type="InterPro" id="IPR055471">
    <property type="entry name" value="DUF7043"/>
</dbReference>
<keyword evidence="1" id="KW-1133">Transmembrane helix</keyword>
<accession>A0AAV8WTJ5</accession>
<organism evidence="3 4">
    <name type="scientific">Rhamnusium bicolor</name>
    <dbReference type="NCBI Taxonomy" id="1586634"/>
    <lineage>
        <taxon>Eukaryota</taxon>
        <taxon>Metazoa</taxon>
        <taxon>Ecdysozoa</taxon>
        <taxon>Arthropoda</taxon>
        <taxon>Hexapoda</taxon>
        <taxon>Insecta</taxon>
        <taxon>Pterygota</taxon>
        <taxon>Neoptera</taxon>
        <taxon>Endopterygota</taxon>
        <taxon>Coleoptera</taxon>
        <taxon>Polyphaga</taxon>
        <taxon>Cucujiformia</taxon>
        <taxon>Chrysomeloidea</taxon>
        <taxon>Cerambycidae</taxon>
        <taxon>Lepturinae</taxon>
        <taxon>Rhagiini</taxon>
        <taxon>Rhamnusium</taxon>
    </lineage>
</organism>
<protein>
    <recommendedName>
        <fullName evidence="2">DUF7043 domain-containing protein</fullName>
    </recommendedName>
</protein>
<name>A0AAV8WTJ5_9CUCU</name>
<evidence type="ECO:0000313" key="4">
    <source>
        <dbReference type="Proteomes" id="UP001162156"/>
    </source>
</evidence>
<feature type="domain" description="DUF7043" evidence="2">
    <location>
        <begin position="25"/>
        <end position="82"/>
    </location>
</feature>
<dbReference type="Proteomes" id="UP001162156">
    <property type="component" value="Unassembled WGS sequence"/>
</dbReference>